<organism evidence="2 3">
    <name type="scientific">Dryococelus australis</name>
    <dbReference type="NCBI Taxonomy" id="614101"/>
    <lineage>
        <taxon>Eukaryota</taxon>
        <taxon>Metazoa</taxon>
        <taxon>Ecdysozoa</taxon>
        <taxon>Arthropoda</taxon>
        <taxon>Hexapoda</taxon>
        <taxon>Insecta</taxon>
        <taxon>Pterygota</taxon>
        <taxon>Neoptera</taxon>
        <taxon>Polyneoptera</taxon>
        <taxon>Phasmatodea</taxon>
        <taxon>Verophasmatodea</taxon>
        <taxon>Anareolatae</taxon>
        <taxon>Phasmatidae</taxon>
        <taxon>Eurycanthinae</taxon>
        <taxon>Dryococelus</taxon>
    </lineage>
</organism>
<sequence>MKHVSIWSPVGSSEDAKGAADSSKLAVKKPRPKASSPNRQGPQQRVEQQPVKPEYKIFDEAVHAAKIDQDLSQEMLQDINLEEITGNINEEYNRARHTSISYADYKSVSNINFTSDCRTLLHTYTSSKSQITFSFLPFLGPWRYSGCNTRLPPRRTGFDSRRGRPRIFACMNHAGRCRWLAGFLGDLPSPPGSCNPGAGPYSSHFTLIGSQGHVVKSSPNLSTHSLSQFSISTPPLLMMFTINNQRRVSAAVCTCVHSKLRVRKANGDGATCGQRLYTGNHDVRKLTWHCGDACVCDSGNPSDRQASQSAACSSAVGQFAFVSCNLYCTQVHTAADARRRWRQYGNTGAHPVSLSCGVFRERRGQGQMLKRRGKDGGRELARTATREAGLLGRRDTWRRCCQVANPMLSACQNFSAGIGFTARSGSSSVIQQDRGVSIAVRFQNRRLPDRKTFQRLRERPRDIGLLKHECLYKPHDEGNGGTNNLIIAAVEGMGSLDSLESLAT</sequence>
<name>A0ABQ9GQ69_9NEOP</name>
<feature type="region of interest" description="Disordered" evidence="1">
    <location>
        <begin position="1"/>
        <end position="52"/>
    </location>
</feature>
<evidence type="ECO:0000313" key="2">
    <source>
        <dbReference type="EMBL" id="KAJ8874133.1"/>
    </source>
</evidence>
<keyword evidence="3" id="KW-1185">Reference proteome</keyword>
<evidence type="ECO:0000313" key="3">
    <source>
        <dbReference type="Proteomes" id="UP001159363"/>
    </source>
</evidence>
<reference evidence="2 3" key="1">
    <citation type="submission" date="2023-02" db="EMBL/GenBank/DDBJ databases">
        <title>LHISI_Scaffold_Assembly.</title>
        <authorList>
            <person name="Stuart O.P."/>
            <person name="Cleave R."/>
            <person name="Magrath M.J.L."/>
            <person name="Mikheyev A.S."/>
        </authorList>
    </citation>
    <scope>NUCLEOTIDE SEQUENCE [LARGE SCALE GENOMIC DNA]</scope>
    <source>
        <strain evidence="2">Daus_M_001</strain>
        <tissue evidence="2">Leg muscle</tissue>
    </source>
</reference>
<gene>
    <name evidence="2" type="ORF">PR048_024975</name>
</gene>
<accession>A0ABQ9GQ69</accession>
<proteinExistence type="predicted"/>
<feature type="compositionally biased region" description="Polar residues" evidence="1">
    <location>
        <begin position="35"/>
        <end position="47"/>
    </location>
</feature>
<protein>
    <submittedName>
        <fullName evidence="2">Uncharacterized protein</fullName>
    </submittedName>
</protein>
<dbReference type="EMBL" id="JARBHB010000010">
    <property type="protein sequence ID" value="KAJ8874133.1"/>
    <property type="molecule type" value="Genomic_DNA"/>
</dbReference>
<comment type="caution">
    <text evidence="2">The sequence shown here is derived from an EMBL/GenBank/DDBJ whole genome shotgun (WGS) entry which is preliminary data.</text>
</comment>
<dbReference type="Proteomes" id="UP001159363">
    <property type="component" value="Chromosome 9"/>
</dbReference>
<evidence type="ECO:0000256" key="1">
    <source>
        <dbReference type="SAM" id="MobiDB-lite"/>
    </source>
</evidence>